<keyword evidence="3" id="KW-1185">Reference proteome</keyword>
<dbReference type="InParanoid" id="A0A2K1ISD7"/>
<dbReference type="Proteomes" id="UP000006727">
    <property type="component" value="Chromosome 21"/>
</dbReference>
<evidence type="ECO:0000313" key="3">
    <source>
        <dbReference type="Proteomes" id="UP000006727"/>
    </source>
</evidence>
<gene>
    <name evidence="1" type="ORF">PHYPA_026310</name>
</gene>
<reference evidence="2" key="3">
    <citation type="submission" date="2020-12" db="UniProtKB">
        <authorList>
            <consortium name="EnsemblPlants"/>
        </authorList>
    </citation>
    <scope>IDENTIFICATION</scope>
</reference>
<protein>
    <recommendedName>
        <fullName evidence="4">Reverse transcriptase zinc-binding domain-containing protein</fullName>
    </recommendedName>
</protein>
<evidence type="ECO:0000313" key="2">
    <source>
        <dbReference type="EnsemblPlants" id="Pp3c21_17272V3.1"/>
    </source>
</evidence>
<sequence length="198" mass="23017">MHEGESRLFLPVIWITGFIRRARVVLVQSRQKKSCTRFYYGRTDQLDWDPNRFKWGNTIPFMAYAAAMGRGLLKKKHIVPEVVPSKWQGIIQANYRLKWLNVAVALNAWRGRVSNSIDQCSTVYMCGKRETVLHRFWECTSAQRAWKWGNHIMCTLRRTSTTRDNAFHCSSFHQHGNIVSLLIARRDGSKKSAGCGYY</sequence>
<reference evidence="1 3" key="1">
    <citation type="journal article" date="2008" name="Science">
        <title>The Physcomitrella genome reveals evolutionary insights into the conquest of land by plants.</title>
        <authorList>
            <person name="Rensing S."/>
            <person name="Lang D."/>
            <person name="Zimmer A."/>
            <person name="Terry A."/>
            <person name="Salamov A."/>
            <person name="Shapiro H."/>
            <person name="Nishiyama T."/>
            <person name="Perroud P.-F."/>
            <person name="Lindquist E."/>
            <person name="Kamisugi Y."/>
            <person name="Tanahashi T."/>
            <person name="Sakakibara K."/>
            <person name="Fujita T."/>
            <person name="Oishi K."/>
            <person name="Shin-I T."/>
            <person name="Kuroki Y."/>
            <person name="Toyoda A."/>
            <person name="Suzuki Y."/>
            <person name="Hashimoto A."/>
            <person name="Yamaguchi K."/>
            <person name="Sugano A."/>
            <person name="Kohara Y."/>
            <person name="Fujiyama A."/>
            <person name="Anterola A."/>
            <person name="Aoki S."/>
            <person name="Ashton N."/>
            <person name="Barbazuk W.B."/>
            <person name="Barker E."/>
            <person name="Bennetzen J."/>
            <person name="Bezanilla M."/>
            <person name="Blankenship R."/>
            <person name="Cho S.H."/>
            <person name="Dutcher S."/>
            <person name="Estelle M."/>
            <person name="Fawcett J.A."/>
            <person name="Gundlach H."/>
            <person name="Hanada K."/>
            <person name="Heyl A."/>
            <person name="Hicks K.A."/>
            <person name="Hugh J."/>
            <person name="Lohr M."/>
            <person name="Mayer K."/>
            <person name="Melkozernov A."/>
            <person name="Murata T."/>
            <person name="Nelson D."/>
            <person name="Pils B."/>
            <person name="Prigge M."/>
            <person name="Reiss B."/>
            <person name="Renner T."/>
            <person name="Rombauts S."/>
            <person name="Rushton P."/>
            <person name="Sanderfoot A."/>
            <person name="Schween G."/>
            <person name="Shiu S.-H."/>
            <person name="Stueber K."/>
            <person name="Theodoulou F.L."/>
            <person name="Tu H."/>
            <person name="Van de Peer Y."/>
            <person name="Verrier P.J."/>
            <person name="Waters E."/>
            <person name="Wood A."/>
            <person name="Yang L."/>
            <person name="Cove D."/>
            <person name="Cuming A."/>
            <person name="Hasebe M."/>
            <person name="Lucas S."/>
            <person name="Mishler D.B."/>
            <person name="Reski R."/>
            <person name="Grigoriev I."/>
            <person name="Quatrano R.S."/>
            <person name="Boore J.L."/>
        </authorList>
    </citation>
    <scope>NUCLEOTIDE SEQUENCE [LARGE SCALE GENOMIC DNA]</scope>
    <source>
        <strain evidence="2 3">cv. Gransden 2004</strain>
    </source>
</reference>
<dbReference type="AlphaFoldDB" id="A0A2K1ISD7"/>
<name>A0A2K1ISD7_PHYPA</name>
<accession>A0A2K1ISD7</accession>
<reference evidence="1 3" key="2">
    <citation type="journal article" date="2018" name="Plant J.">
        <title>The Physcomitrella patens chromosome-scale assembly reveals moss genome structure and evolution.</title>
        <authorList>
            <person name="Lang D."/>
            <person name="Ullrich K.K."/>
            <person name="Murat F."/>
            <person name="Fuchs J."/>
            <person name="Jenkins J."/>
            <person name="Haas F.B."/>
            <person name="Piednoel M."/>
            <person name="Gundlach H."/>
            <person name="Van Bel M."/>
            <person name="Meyberg R."/>
            <person name="Vives C."/>
            <person name="Morata J."/>
            <person name="Symeonidi A."/>
            <person name="Hiss M."/>
            <person name="Muchero W."/>
            <person name="Kamisugi Y."/>
            <person name="Saleh O."/>
            <person name="Blanc G."/>
            <person name="Decker E.L."/>
            <person name="van Gessel N."/>
            <person name="Grimwood J."/>
            <person name="Hayes R.D."/>
            <person name="Graham S.W."/>
            <person name="Gunter L.E."/>
            <person name="McDaniel S.F."/>
            <person name="Hoernstein S.N.W."/>
            <person name="Larsson A."/>
            <person name="Li F.W."/>
            <person name="Perroud P.F."/>
            <person name="Phillips J."/>
            <person name="Ranjan P."/>
            <person name="Rokshar D.S."/>
            <person name="Rothfels C.J."/>
            <person name="Schneider L."/>
            <person name="Shu S."/>
            <person name="Stevenson D.W."/>
            <person name="Thummler F."/>
            <person name="Tillich M."/>
            <person name="Villarreal Aguilar J.C."/>
            <person name="Widiez T."/>
            <person name="Wong G.K."/>
            <person name="Wymore A."/>
            <person name="Zhang Y."/>
            <person name="Zimmer A.D."/>
            <person name="Quatrano R.S."/>
            <person name="Mayer K.F.X."/>
            <person name="Goodstein D."/>
            <person name="Casacuberta J.M."/>
            <person name="Vandepoele K."/>
            <person name="Reski R."/>
            <person name="Cuming A.C."/>
            <person name="Tuskan G.A."/>
            <person name="Maumus F."/>
            <person name="Salse J."/>
            <person name="Schmutz J."/>
            <person name="Rensing S.A."/>
        </authorList>
    </citation>
    <scope>NUCLEOTIDE SEQUENCE [LARGE SCALE GENOMIC DNA]</scope>
    <source>
        <strain evidence="2 3">cv. Gransden 2004</strain>
    </source>
</reference>
<evidence type="ECO:0008006" key="4">
    <source>
        <dbReference type="Google" id="ProtNLM"/>
    </source>
</evidence>
<dbReference type="Gramene" id="Pp3c21_17272V3.1">
    <property type="protein sequence ID" value="Pp3c21_17272V3.1"/>
    <property type="gene ID" value="Pp3c21_17272"/>
</dbReference>
<proteinExistence type="predicted"/>
<dbReference type="EnsemblPlants" id="Pp3c21_17272V3.1">
    <property type="protein sequence ID" value="Pp3c21_17272V3.1"/>
    <property type="gene ID" value="Pp3c21_17272"/>
</dbReference>
<organism evidence="1">
    <name type="scientific">Physcomitrium patens</name>
    <name type="common">Spreading-leaved earth moss</name>
    <name type="synonym">Physcomitrella patens</name>
    <dbReference type="NCBI Taxonomy" id="3218"/>
    <lineage>
        <taxon>Eukaryota</taxon>
        <taxon>Viridiplantae</taxon>
        <taxon>Streptophyta</taxon>
        <taxon>Embryophyta</taxon>
        <taxon>Bryophyta</taxon>
        <taxon>Bryophytina</taxon>
        <taxon>Bryopsida</taxon>
        <taxon>Funariidae</taxon>
        <taxon>Funariales</taxon>
        <taxon>Funariaceae</taxon>
        <taxon>Physcomitrium</taxon>
    </lineage>
</organism>
<dbReference type="EMBL" id="ABEU02000021">
    <property type="protein sequence ID" value="PNR32184.1"/>
    <property type="molecule type" value="Genomic_DNA"/>
</dbReference>
<evidence type="ECO:0000313" key="1">
    <source>
        <dbReference type="EMBL" id="PNR32184.1"/>
    </source>
</evidence>